<dbReference type="InterPro" id="IPR002645">
    <property type="entry name" value="STAS_dom"/>
</dbReference>
<dbReference type="CDD" id="cd07043">
    <property type="entry name" value="STAS_anti-anti-sigma_factors"/>
    <property type="match status" value="1"/>
</dbReference>
<keyword evidence="3" id="KW-1185">Reference proteome</keyword>
<evidence type="ECO:0000259" key="1">
    <source>
        <dbReference type="PROSITE" id="PS50801"/>
    </source>
</evidence>
<evidence type="ECO:0000313" key="3">
    <source>
        <dbReference type="Proteomes" id="UP001603013"/>
    </source>
</evidence>
<dbReference type="EMBL" id="JBIBSM010000003">
    <property type="protein sequence ID" value="MFF8275984.1"/>
    <property type="molecule type" value="Genomic_DNA"/>
</dbReference>
<feature type="domain" description="STAS" evidence="1">
    <location>
        <begin position="26"/>
        <end position="100"/>
    </location>
</feature>
<dbReference type="Gene3D" id="3.30.750.24">
    <property type="entry name" value="STAS domain"/>
    <property type="match status" value="1"/>
</dbReference>
<protein>
    <submittedName>
        <fullName evidence="2">STAS domain-containing protein</fullName>
    </submittedName>
</protein>
<dbReference type="SUPFAM" id="SSF52091">
    <property type="entry name" value="SpoIIaa-like"/>
    <property type="match status" value="1"/>
</dbReference>
<dbReference type="Pfam" id="PF01740">
    <property type="entry name" value="STAS"/>
    <property type="match status" value="1"/>
</dbReference>
<comment type="caution">
    <text evidence="2">The sequence shown here is derived from an EMBL/GenBank/DDBJ whole genome shotgun (WGS) entry which is preliminary data.</text>
</comment>
<proteinExistence type="predicted"/>
<evidence type="ECO:0000313" key="2">
    <source>
        <dbReference type="EMBL" id="MFF8275984.1"/>
    </source>
</evidence>
<sequence>METVDSGNGFRIVVRRYGPSVHLTPSGELDMSAEAAFASVLWSLGDGVAVVACDLSQVPFVDVVGMRCVREFQRRAVARGATVVFYDWQPQPRRLLGLLGDPHLVNGTAWFDRLRHGEGLIRSLRKHAQAGRALGAATARRRAPRADTGRRSATVYGIHSYPLPRAH</sequence>
<accession>A0ABW6Y836</accession>
<organism evidence="2 3">
    <name type="scientific">Streptomyces lateritius</name>
    <dbReference type="NCBI Taxonomy" id="67313"/>
    <lineage>
        <taxon>Bacteria</taxon>
        <taxon>Bacillati</taxon>
        <taxon>Actinomycetota</taxon>
        <taxon>Actinomycetes</taxon>
        <taxon>Kitasatosporales</taxon>
        <taxon>Streptomycetaceae</taxon>
        <taxon>Streptomyces</taxon>
    </lineage>
</organism>
<dbReference type="InterPro" id="IPR036513">
    <property type="entry name" value="STAS_dom_sf"/>
</dbReference>
<reference evidence="2 3" key="1">
    <citation type="submission" date="2024-10" db="EMBL/GenBank/DDBJ databases">
        <title>The Natural Products Discovery Center: Release of the First 8490 Sequenced Strains for Exploring Actinobacteria Biosynthetic Diversity.</title>
        <authorList>
            <person name="Kalkreuter E."/>
            <person name="Kautsar S.A."/>
            <person name="Yang D."/>
            <person name="Bader C.D."/>
            <person name="Teijaro C.N."/>
            <person name="Fluegel L."/>
            <person name="Davis C.M."/>
            <person name="Simpson J.R."/>
            <person name="Lauterbach L."/>
            <person name="Steele A.D."/>
            <person name="Gui C."/>
            <person name="Meng S."/>
            <person name="Li G."/>
            <person name="Viehrig K."/>
            <person name="Ye F."/>
            <person name="Su P."/>
            <person name="Kiefer A.F."/>
            <person name="Nichols A."/>
            <person name="Cepeda A.J."/>
            <person name="Yan W."/>
            <person name="Fan B."/>
            <person name="Jiang Y."/>
            <person name="Adhikari A."/>
            <person name="Zheng C.-J."/>
            <person name="Schuster L."/>
            <person name="Cowan T.M."/>
            <person name="Smanski M.J."/>
            <person name="Chevrette M.G."/>
            <person name="De Carvalho L.P.S."/>
            <person name="Shen B."/>
        </authorList>
    </citation>
    <scope>NUCLEOTIDE SEQUENCE [LARGE SCALE GENOMIC DNA]</scope>
    <source>
        <strain evidence="2 3">NPDC015755</strain>
    </source>
</reference>
<name>A0ABW6Y836_9ACTN</name>
<gene>
    <name evidence="2" type="ORF">ACF05T_07695</name>
</gene>
<dbReference type="Proteomes" id="UP001603013">
    <property type="component" value="Unassembled WGS sequence"/>
</dbReference>
<dbReference type="PROSITE" id="PS50801">
    <property type="entry name" value="STAS"/>
    <property type="match status" value="1"/>
</dbReference>
<dbReference type="RefSeq" id="WP_391933568.1">
    <property type="nucleotide sequence ID" value="NZ_JBIBSM010000003.1"/>
</dbReference>